<dbReference type="OrthoDB" id="8052050at2759"/>
<organism evidence="1 2">
    <name type="scientific">Mytilus galloprovincialis</name>
    <name type="common">Mediterranean mussel</name>
    <dbReference type="NCBI Taxonomy" id="29158"/>
    <lineage>
        <taxon>Eukaryota</taxon>
        <taxon>Metazoa</taxon>
        <taxon>Spiralia</taxon>
        <taxon>Lophotrochozoa</taxon>
        <taxon>Mollusca</taxon>
        <taxon>Bivalvia</taxon>
        <taxon>Autobranchia</taxon>
        <taxon>Pteriomorphia</taxon>
        <taxon>Mytilida</taxon>
        <taxon>Mytiloidea</taxon>
        <taxon>Mytilidae</taxon>
        <taxon>Mytilinae</taxon>
        <taxon>Mytilus</taxon>
    </lineage>
</organism>
<dbReference type="SUPFAM" id="SSF52799">
    <property type="entry name" value="(Phosphotyrosine protein) phosphatases II"/>
    <property type="match status" value="1"/>
</dbReference>
<dbReference type="InterPro" id="IPR029021">
    <property type="entry name" value="Prot-tyrosine_phosphatase-like"/>
</dbReference>
<keyword evidence="2" id="KW-1185">Reference proteome</keyword>
<evidence type="ECO:0000313" key="1">
    <source>
        <dbReference type="EMBL" id="VDI74628.1"/>
    </source>
</evidence>
<gene>
    <name evidence="1" type="ORF">MGAL_10B085439</name>
</gene>
<dbReference type="InterPro" id="IPR036691">
    <property type="entry name" value="Endo/exonu/phosph_ase_sf"/>
</dbReference>
<name>A0A8B6H792_MYTGA</name>
<evidence type="ECO:0000313" key="2">
    <source>
        <dbReference type="Proteomes" id="UP000596742"/>
    </source>
</evidence>
<dbReference type="EMBL" id="UYJE01009579">
    <property type="protein sequence ID" value="VDI74628.1"/>
    <property type="molecule type" value="Genomic_DNA"/>
</dbReference>
<comment type="caution">
    <text evidence="1">The sequence shown here is derived from an EMBL/GenBank/DDBJ whole genome shotgun (WGS) entry which is preliminary data.</text>
</comment>
<accession>A0A8B6H792</accession>
<dbReference type="Gene3D" id="3.90.190.10">
    <property type="entry name" value="Protein tyrosine phosphatase superfamily"/>
    <property type="match status" value="3"/>
</dbReference>
<dbReference type="Proteomes" id="UP000596742">
    <property type="component" value="Unassembled WGS sequence"/>
</dbReference>
<sequence length="905" mass="102452">MIVRIAKRNTLVVQYGIFFFRSMSTGGVDLRLDTLSTRSAPGFKSSKKLWWAKEVTPKLYVAGGLTETQIKYAHDGGFNGVISLYHENDPGQFGGEQLASVSDAKYAAKIAGLQIDAILKENEDWACVKAVEKLTHSIIEMEKPILLYGSQPQAVAFTTLLHTAHMSKLDSKYEPKVNSEKFYKMSALMGMDFTADKLKSVVAEITGEPIVSNPPRCDAYPNWLGYWLAHPVYKNWFTAGQIRKGHLKELEACGFKSVINMRMGKTSDKNPSQETVNLINIPDNVNTYDENFNPVRQTQSTLEKVVLDPALDRKHISPSSMVNYETQNVEEYGDAIGFNEEIESEHFKESSLKYYHLPLDLDITYNAEVFQQYKDKLLEIGQDGPVLFHCAIGKRAAFIGVLAAALQYNKDSQWALKRINELGFTGETISITDQYPKSVVDKRKSLIPLLKKAREADVKAVLIRDKLAIGDVVYSGGPIEVAIENAKKRKLKKQTSEPVNIENDTVAAEECWINNTCDVEIDEFICKAIPLSKKKYKQGCGLFVMIKKSIASYVKIIEISYETFVWMKISKELTGTENDYIICNVYLPPYRSSFFKVHDVDLFYELETQILKYSDEYPNIFVFGDFNARTVHLNDFVENDLLHDSILDRVGELLAYVADETLPDRSNPDPGTNDYGTKIINLCKCSGLRILNGRHEGSLANDYTYSGPKGMSVIDYLLTRSSNFDIVSKFITCNFTTYSDHAPLHIQFKTNFSIQCNGVQSNFVDAEADFTHQFIDIMAPFFQQSQKSELIFFKYFKTLVSDSKEHNRRPEMPDNVCIFEELDMDITIDELIKVIHDLKREKSHGPDGTVTNCNICARKGNCRLVITDANAVFQFNVQALEQNRSDEMVLSRRTSINPVDDVSPR</sequence>
<proteinExistence type="predicted"/>
<dbReference type="AlphaFoldDB" id="A0A8B6H792"/>
<reference evidence="1" key="1">
    <citation type="submission" date="2018-11" db="EMBL/GenBank/DDBJ databases">
        <authorList>
            <person name="Alioto T."/>
            <person name="Alioto T."/>
        </authorList>
    </citation>
    <scope>NUCLEOTIDE SEQUENCE</scope>
</reference>
<dbReference type="SUPFAM" id="SSF56219">
    <property type="entry name" value="DNase I-like"/>
    <property type="match status" value="1"/>
</dbReference>
<dbReference type="Gene3D" id="3.60.10.10">
    <property type="entry name" value="Endonuclease/exonuclease/phosphatase"/>
    <property type="match status" value="1"/>
</dbReference>
<protein>
    <submittedName>
        <fullName evidence="1">Uncharacterized protein</fullName>
    </submittedName>
</protein>